<dbReference type="RefSeq" id="WP_088074264.1">
    <property type="nucleotide sequence ID" value="NZ_JAHQCR010000006.1"/>
</dbReference>
<reference evidence="3 4" key="1">
    <citation type="submission" date="2021-06" db="EMBL/GenBank/DDBJ databases">
        <title>Bacillus sp. RD4P76, an endophyte from a halophyte.</title>
        <authorList>
            <person name="Sun J.-Q."/>
        </authorList>
    </citation>
    <scope>NUCLEOTIDE SEQUENCE [LARGE SCALE GENOMIC DNA]</scope>
    <source>
        <strain evidence="3 4">JCM 17098</strain>
    </source>
</reference>
<dbReference type="InterPro" id="IPR007712">
    <property type="entry name" value="RelE/ParE_toxin"/>
</dbReference>
<keyword evidence="2" id="KW-1277">Toxin-antitoxin system</keyword>
<keyword evidence="4" id="KW-1185">Reference proteome</keyword>
<name>A0ABS6JRV8_9BACI</name>
<proteinExistence type="inferred from homology"/>
<accession>A0ABS6JRV8</accession>
<evidence type="ECO:0000256" key="1">
    <source>
        <dbReference type="ARBA" id="ARBA00006226"/>
    </source>
</evidence>
<dbReference type="Proteomes" id="UP000790580">
    <property type="component" value="Unassembled WGS sequence"/>
</dbReference>
<dbReference type="PANTHER" id="PTHR33755:SF5">
    <property type="entry name" value="TYPE II TOXIN-ANTITOXIN SYSTEM RELE_PARE FAMILY TOXIN"/>
    <property type="match status" value="1"/>
</dbReference>
<dbReference type="InterPro" id="IPR051803">
    <property type="entry name" value="TA_system_RelE-like_toxin"/>
</dbReference>
<dbReference type="Gene3D" id="3.30.2310.20">
    <property type="entry name" value="RelE-like"/>
    <property type="match status" value="1"/>
</dbReference>
<dbReference type="EMBL" id="JAHQCR010000006">
    <property type="protein sequence ID" value="MBU9719910.1"/>
    <property type="molecule type" value="Genomic_DNA"/>
</dbReference>
<evidence type="ECO:0000313" key="3">
    <source>
        <dbReference type="EMBL" id="MBU9719910.1"/>
    </source>
</evidence>
<comment type="similarity">
    <text evidence="1">Belongs to the RelE toxin family.</text>
</comment>
<gene>
    <name evidence="3" type="ORF">KS407_00470</name>
</gene>
<comment type="caution">
    <text evidence="3">The sequence shown here is derived from an EMBL/GenBank/DDBJ whole genome shotgun (WGS) entry which is preliminary data.</text>
</comment>
<organism evidence="3 4">
    <name type="scientific">Evansella alkalicola</name>
    <dbReference type="NCBI Taxonomy" id="745819"/>
    <lineage>
        <taxon>Bacteria</taxon>
        <taxon>Bacillati</taxon>
        <taxon>Bacillota</taxon>
        <taxon>Bacilli</taxon>
        <taxon>Bacillales</taxon>
        <taxon>Bacillaceae</taxon>
        <taxon>Evansella</taxon>
    </lineage>
</organism>
<evidence type="ECO:0000256" key="2">
    <source>
        <dbReference type="ARBA" id="ARBA00022649"/>
    </source>
</evidence>
<dbReference type="SUPFAM" id="SSF143011">
    <property type="entry name" value="RelE-like"/>
    <property type="match status" value="1"/>
</dbReference>
<dbReference type="InterPro" id="IPR035093">
    <property type="entry name" value="RelE/ParE_toxin_dom_sf"/>
</dbReference>
<evidence type="ECO:0000313" key="4">
    <source>
        <dbReference type="Proteomes" id="UP000790580"/>
    </source>
</evidence>
<dbReference type="PANTHER" id="PTHR33755">
    <property type="entry name" value="TOXIN PARE1-RELATED"/>
    <property type="match status" value="1"/>
</dbReference>
<dbReference type="Pfam" id="PF05016">
    <property type="entry name" value="ParE_toxin"/>
    <property type="match status" value="1"/>
</dbReference>
<protein>
    <submittedName>
        <fullName evidence="3">Type II toxin-antitoxin system RelE/ParE family toxin</fullName>
    </submittedName>
</protein>
<sequence length="96" mass="11233">MVELVWAESAVKDLEGICNYIAQDSEEYANIFAIRVIDTIETIAIFPSSGRVVPELNNDMIREMVLTNYRIIYRFNNEKMEIVRIIHNARQLKKLE</sequence>